<dbReference type="InterPro" id="IPR039391">
    <property type="entry name" value="Phytocyanin-like"/>
</dbReference>
<dbReference type="PANTHER" id="PTHR33021:SF339">
    <property type="entry name" value="OS07G0570600 PROTEIN"/>
    <property type="match status" value="1"/>
</dbReference>
<protein>
    <recommendedName>
        <fullName evidence="4">Phytocyanin domain-containing protein</fullName>
    </recommendedName>
</protein>
<evidence type="ECO:0000259" key="4">
    <source>
        <dbReference type="PROSITE" id="PS51485"/>
    </source>
</evidence>
<evidence type="ECO:0000313" key="6">
    <source>
        <dbReference type="Proteomes" id="UP001497444"/>
    </source>
</evidence>
<keyword evidence="2" id="KW-0186">Copper</keyword>
<keyword evidence="1" id="KW-0479">Metal-binding</keyword>
<feature type="chain" id="PRO_5045627130" description="Phytocyanin domain-containing protein" evidence="3">
    <location>
        <begin position="41"/>
        <end position="204"/>
    </location>
</feature>
<evidence type="ECO:0000256" key="1">
    <source>
        <dbReference type="ARBA" id="ARBA00022723"/>
    </source>
</evidence>
<dbReference type="InterPro" id="IPR008972">
    <property type="entry name" value="Cupredoxin"/>
</dbReference>
<dbReference type="SUPFAM" id="SSF49503">
    <property type="entry name" value="Cupredoxins"/>
    <property type="match status" value="1"/>
</dbReference>
<dbReference type="PROSITE" id="PS51485">
    <property type="entry name" value="PHYTOCYANIN"/>
    <property type="match status" value="1"/>
</dbReference>
<dbReference type="InterPro" id="IPR003245">
    <property type="entry name" value="Phytocyanin_dom"/>
</dbReference>
<organism evidence="5 6">
    <name type="scientific">Sphagnum jensenii</name>
    <dbReference type="NCBI Taxonomy" id="128206"/>
    <lineage>
        <taxon>Eukaryota</taxon>
        <taxon>Viridiplantae</taxon>
        <taxon>Streptophyta</taxon>
        <taxon>Embryophyta</taxon>
        <taxon>Bryophyta</taxon>
        <taxon>Sphagnophytina</taxon>
        <taxon>Sphagnopsida</taxon>
        <taxon>Sphagnales</taxon>
        <taxon>Sphagnaceae</taxon>
        <taxon>Sphagnum</taxon>
    </lineage>
</organism>
<dbReference type="Proteomes" id="UP001497444">
    <property type="component" value="Chromosome 18"/>
</dbReference>
<dbReference type="CDD" id="cd04216">
    <property type="entry name" value="Phytocyanin"/>
    <property type="match status" value="1"/>
</dbReference>
<sequence>MAPQQRKSRSIGGTDFQRVNAAAAGRRWIVLLLLVVALLALDVQLQCVQGANYTVGDQFGWSLPEANGFNSSYYNDEWLTTLVLYPGDILFFNYKVPAHSVLQVSEIDYISCNYNSPLEKYTSGADSVGPLSAGMYWFICGTPSHCSMGMRMAVPVETKPSLGPPFQLAPPPAPTPPGSSTELFLSSYLQDKFLSNTSRSNSCL</sequence>
<dbReference type="EMBL" id="OZ020113">
    <property type="protein sequence ID" value="CAK9266339.1"/>
    <property type="molecule type" value="Genomic_DNA"/>
</dbReference>
<reference evidence="5" key="1">
    <citation type="submission" date="2024-02" db="EMBL/GenBank/DDBJ databases">
        <authorList>
            <consortium name="ELIXIR-Norway"/>
            <consortium name="Elixir Norway"/>
        </authorList>
    </citation>
    <scope>NUCLEOTIDE SEQUENCE</scope>
</reference>
<accession>A0ABP0WIT2</accession>
<keyword evidence="3" id="KW-0732">Signal</keyword>
<evidence type="ECO:0000256" key="2">
    <source>
        <dbReference type="ARBA" id="ARBA00023008"/>
    </source>
</evidence>
<gene>
    <name evidence="5" type="ORF">CSSPJE1EN1_LOCUS11817</name>
</gene>
<feature type="domain" description="Phytocyanin" evidence="4">
    <location>
        <begin position="51"/>
        <end position="158"/>
    </location>
</feature>
<dbReference type="InterPro" id="IPR028871">
    <property type="entry name" value="BlueCu_1_BS"/>
</dbReference>
<dbReference type="PANTHER" id="PTHR33021">
    <property type="entry name" value="BLUE COPPER PROTEIN"/>
    <property type="match status" value="1"/>
</dbReference>
<dbReference type="Gene3D" id="2.60.40.420">
    <property type="entry name" value="Cupredoxins - blue copper proteins"/>
    <property type="match status" value="1"/>
</dbReference>
<dbReference type="Pfam" id="PF02298">
    <property type="entry name" value="Cu_bind_like"/>
    <property type="match status" value="1"/>
</dbReference>
<name>A0ABP0WIT2_9BRYO</name>
<evidence type="ECO:0000256" key="3">
    <source>
        <dbReference type="SAM" id="SignalP"/>
    </source>
</evidence>
<proteinExistence type="predicted"/>
<evidence type="ECO:0000313" key="5">
    <source>
        <dbReference type="EMBL" id="CAK9266339.1"/>
    </source>
</evidence>
<feature type="signal peptide" evidence="3">
    <location>
        <begin position="1"/>
        <end position="40"/>
    </location>
</feature>
<dbReference type="PROSITE" id="PS00196">
    <property type="entry name" value="COPPER_BLUE"/>
    <property type="match status" value="1"/>
</dbReference>
<keyword evidence="6" id="KW-1185">Reference proteome</keyword>